<evidence type="ECO:0008006" key="4">
    <source>
        <dbReference type="Google" id="ProtNLM"/>
    </source>
</evidence>
<keyword evidence="3" id="KW-1185">Reference proteome</keyword>
<gene>
    <name evidence="2" type="ORF">OFUS_LOCUS6438</name>
</gene>
<dbReference type="Pfam" id="PF04910">
    <property type="entry name" value="Tcf25"/>
    <property type="match status" value="1"/>
</dbReference>
<dbReference type="OrthoDB" id="205993at2759"/>
<dbReference type="PANTHER" id="PTHR22684:SF0">
    <property type="entry name" value="RIBOSOME QUALITY CONTROL COMPLEX SUBUNIT TCF25"/>
    <property type="match status" value="1"/>
</dbReference>
<feature type="region of interest" description="Disordered" evidence="1">
    <location>
        <begin position="1"/>
        <end position="114"/>
    </location>
</feature>
<dbReference type="InterPro" id="IPR006994">
    <property type="entry name" value="TCF25/Rqc1"/>
</dbReference>
<dbReference type="EMBL" id="CAIIXF020000003">
    <property type="protein sequence ID" value="CAH1779647.1"/>
    <property type="molecule type" value="Genomic_DNA"/>
</dbReference>
<reference evidence="2" key="1">
    <citation type="submission" date="2022-03" db="EMBL/GenBank/DDBJ databases">
        <authorList>
            <person name="Martin C."/>
        </authorList>
    </citation>
    <scope>NUCLEOTIDE SEQUENCE</scope>
</reference>
<feature type="compositionally biased region" description="Basic and acidic residues" evidence="1">
    <location>
        <begin position="71"/>
        <end position="81"/>
    </location>
</feature>
<evidence type="ECO:0000313" key="2">
    <source>
        <dbReference type="EMBL" id="CAH1779647.1"/>
    </source>
</evidence>
<protein>
    <recommendedName>
        <fullName evidence="4">Transcription factor 25</fullName>
    </recommendedName>
</protein>
<name>A0A8S4NGS4_OWEFU</name>
<proteinExistence type="predicted"/>
<dbReference type="GO" id="GO:1990112">
    <property type="term" value="C:RQC complex"/>
    <property type="evidence" value="ECO:0007669"/>
    <property type="project" value="TreeGrafter"/>
</dbReference>
<feature type="compositionally biased region" description="Acidic residues" evidence="1">
    <location>
        <begin position="658"/>
        <end position="668"/>
    </location>
</feature>
<evidence type="ECO:0000256" key="1">
    <source>
        <dbReference type="SAM" id="MobiDB-lite"/>
    </source>
</evidence>
<feature type="compositionally biased region" description="Acidic residues" evidence="1">
    <location>
        <begin position="53"/>
        <end position="64"/>
    </location>
</feature>
<dbReference type="AlphaFoldDB" id="A0A8S4NGS4"/>
<organism evidence="2 3">
    <name type="scientific">Owenia fusiformis</name>
    <name type="common">Polychaete worm</name>
    <dbReference type="NCBI Taxonomy" id="6347"/>
    <lineage>
        <taxon>Eukaryota</taxon>
        <taxon>Metazoa</taxon>
        <taxon>Spiralia</taxon>
        <taxon>Lophotrochozoa</taxon>
        <taxon>Annelida</taxon>
        <taxon>Polychaeta</taxon>
        <taxon>Sedentaria</taxon>
        <taxon>Canalipalpata</taxon>
        <taxon>Sabellida</taxon>
        <taxon>Oweniida</taxon>
        <taxon>Oweniidae</taxon>
        <taxon>Owenia</taxon>
    </lineage>
</organism>
<feature type="region of interest" description="Disordered" evidence="1">
    <location>
        <begin position="592"/>
        <end position="668"/>
    </location>
</feature>
<evidence type="ECO:0000313" key="3">
    <source>
        <dbReference type="Proteomes" id="UP000749559"/>
    </source>
</evidence>
<feature type="compositionally biased region" description="Basic residues" evidence="1">
    <location>
        <begin position="1"/>
        <end position="10"/>
    </location>
</feature>
<comment type="caution">
    <text evidence="2">The sequence shown here is derived from an EMBL/GenBank/DDBJ whole genome shotgun (WGS) entry which is preliminary data.</text>
</comment>
<dbReference type="Proteomes" id="UP000749559">
    <property type="component" value="Unassembled WGS sequence"/>
</dbReference>
<dbReference type="PANTHER" id="PTHR22684">
    <property type="entry name" value="NULP1-RELATED"/>
    <property type="match status" value="1"/>
</dbReference>
<sequence>MSSRALRKLQRSNDVVVPELHDLELSEEEEIVPVRKSKKKKTSAVNPFALLKDDEEQDGEEEEVNITNGEQNEHALNDDTKPIQNDSAKSRKKKKKKKRNKEKNDTAVSSKQEDVIDEVEASVREVNAILGELPPGTTASDLVFNSDSTTTMDMRALLYVEHKHLNPDTEMRRIFGSRVVQNEVQNRRRGRHRVYHRQTWLTQPKESWPQMTKLGLSMRLLESRQGVNYFCFEHSSSYQQIQFQFLDAVESFNPENIVAVLNLHPYHIDALIQLSEVCKMSDDTAMATELIERSLYSFECNFHTLFSLTQGTARLDYRRPENRAFFVALFRHLVFVGQKGCYRTALEFGKLILSFDPDNDPLCVLLMIDFYALRSEQYNFIIRMYREWEAHRNLTQLPNFAFSIPLAMFHNLQTSDDDVTTEADEMLQNALLMFPGMLLPLLDKCSIKPDPDVEKHKFFSTASQNSQPVALRQLIELYIGRCHSCWKQPEVVVWLESNVREVITRVNAKDPLVETYKKQCAGRYKGTPRNIYRHILMSEIKDATAALPPELSASPVMSYDPLPPKDSIVSYTRPERPRRINQDSSNPLSMFFRSLLPNFNPDEPLGDEEPQGAEGGQELRQGIGALMHAMRDLLNNIQPVPPPREDGGGQGEGVDQQEWQDDEINEMD</sequence>
<feature type="compositionally biased region" description="Basic residues" evidence="1">
    <location>
        <begin position="90"/>
        <end position="101"/>
    </location>
</feature>
<accession>A0A8S4NGS4</accession>